<organism evidence="2 3">
    <name type="scientific">Sphingomonas arvum</name>
    <dbReference type="NCBI Taxonomy" id="2992113"/>
    <lineage>
        <taxon>Bacteria</taxon>
        <taxon>Pseudomonadati</taxon>
        <taxon>Pseudomonadota</taxon>
        <taxon>Alphaproteobacteria</taxon>
        <taxon>Sphingomonadales</taxon>
        <taxon>Sphingomonadaceae</taxon>
        <taxon>Sphingomonas</taxon>
    </lineage>
</organism>
<reference evidence="2 3" key="1">
    <citation type="submission" date="2022-10" db="EMBL/GenBank/DDBJ databases">
        <title>Sphingomonas sp.</title>
        <authorList>
            <person name="Jin C."/>
        </authorList>
    </citation>
    <scope>NUCLEOTIDE SEQUENCE [LARGE SCALE GENOMIC DNA]</scope>
    <source>
        <strain evidence="2 3">BN140010</strain>
    </source>
</reference>
<dbReference type="RefSeq" id="WP_264883267.1">
    <property type="nucleotide sequence ID" value="NZ_JAPDOB010000002.1"/>
</dbReference>
<dbReference type="EMBL" id="JAPDOB010000002">
    <property type="protein sequence ID" value="MCW3798429.1"/>
    <property type="molecule type" value="Genomic_DNA"/>
</dbReference>
<feature type="transmembrane region" description="Helical" evidence="1">
    <location>
        <begin position="110"/>
        <end position="140"/>
    </location>
</feature>
<name>A0ABT3JH66_9SPHN</name>
<feature type="transmembrane region" description="Helical" evidence="1">
    <location>
        <begin position="176"/>
        <end position="194"/>
    </location>
</feature>
<sequence length="228" mass="24474">MRAVRLLAMLVVYYAVLALAAWLVLTRFPELKDKLPIGSAQHLIAQPAGSEEGANAFKQVSRGSYDHVATIGGSIGWMLAAVAAAFLAAWPVSWVYMHTRSEDEYDQSLISTILILPVTVTSIVIIVQNSLSLAFALGGIAGAVRFKNSLKSSGDALYILLSVGIGLAAGTGAAELAYVMSLTFALCFVALWLSEYGERQGMKRYMSDFDPHDAESRARMVAPSTEVP</sequence>
<comment type="caution">
    <text evidence="2">The sequence shown here is derived from an EMBL/GenBank/DDBJ whole genome shotgun (WGS) entry which is preliminary data.</text>
</comment>
<feature type="transmembrane region" description="Helical" evidence="1">
    <location>
        <begin position="68"/>
        <end position="90"/>
    </location>
</feature>
<accession>A0ABT3JH66</accession>
<keyword evidence="3" id="KW-1185">Reference proteome</keyword>
<proteinExistence type="predicted"/>
<dbReference type="Pfam" id="PF16316">
    <property type="entry name" value="DUF4956"/>
    <property type="match status" value="1"/>
</dbReference>
<evidence type="ECO:0000256" key="1">
    <source>
        <dbReference type="SAM" id="Phobius"/>
    </source>
</evidence>
<evidence type="ECO:0000313" key="2">
    <source>
        <dbReference type="EMBL" id="MCW3798429.1"/>
    </source>
</evidence>
<feature type="transmembrane region" description="Helical" evidence="1">
    <location>
        <begin position="6"/>
        <end position="25"/>
    </location>
</feature>
<protein>
    <submittedName>
        <fullName evidence="2">DUF4956 domain-containing protein</fullName>
    </submittedName>
</protein>
<keyword evidence="1" id="KW-1133">Transmembrane helix</keyword>
<dbReference type="InterPro" id="IPR032531">
    <property type="entry name" value="DUF4956"/>
</dbReference>
<evidence type="ECO:0000313" key="3">
    <source>
        <dbReference type="Proteomes" id="UP001526246"/>
    </source>
</evidence>
<keyword evidence="1" id="KW-0812">Transmembrane</keyword>
<keyword evidence="1" id="KW-0472">Membrane</keyword>
<gene>
    <name evidence="2" type="ORF">OMW55_11495</name>
</gene>
<dbReference type="Proteomes" id="UP001526246">
    <property type="component" value="Unassembled WGS sequence"/>
</dbReference>